<dbReference type="GO" id="GO:0016491">
    <property type="term" value="F:oxidoreductase activity"/>
    <property type="evidence" value="ECO:0007669"/>
    <property type="project" value="UniProtKB-KW"/>
</dbReference>
<dbReference type="InterPro" id="IPR051317">
    <property type="entry name" value="Gfo/Idh/MocA_oxidoreduct"/>
</dbReference>
<feature type="domain" description="Gfo/Idh/MocA-like oxidoreductase N-terminal" evidence="3">
    <location>
        <begin position="7"/>
        <end position="125"/>
    </location>
</feature>
<comment type="similarity">
    <text evidence="1">Belongs to the Gfo/Idh/MocA family.</text>
</comment>
<dbReference type="Proteomes" id="UP000799772">
    <property type="component" value="Unassembled WGS sequence"/>
</dbReference>
<reference evidence="5" key="1">
    <citation type="journal article" date="2020" name="Stud. Mycol.">
        <title>101 Dothideomycetes genomes: a test case for predicting lifestyles and emergence of pathogens.</title>
        <authorList>
            <person name="Haridas S."/>
            <person name="Albert R."/>
            <person name="Binder M."/>
            <person name="Bloem J."/>
            <person name="Labutti K."/>
            <person name="Salamov A."/>
            <person name="Andreopoulos B."/>
            <person name="Baker S."/>
            <person name="Barry K."/>
            <person name="Bills G."/>
            <person name="Bluhm B."/>
            <person name="Cannon C."/>
            <person name="Castanera R."/>
            <person name="Culley D."/>
            <person name="Daum C."/>
            <person name="Ezra D."/>
            <person name="Gonzalez J."/>
            <person name="Henrissat B."/>
            <person name="Kuo A."/>
            <person name="Liang C."/>
            <person name="Lipzen A."/>
            <person name="Lutzoni F."/>
            <person name="Magnuson J."/>
            <person name="Mondo S."/>
            <person name="Nolan M."/>
            <person name="Ohm R."/>
            <person name="Pangilinan J."/>
            <person name="Park H.-J."/>
            <person name="Ramirez L."/>
            <person name="Alfaro M."/>
            <person name="Sun H."/>
            <person name="Tritt A."/>
            <person name="Yoshinaga Y."/>
            <person name="Zwiers L.-H."/>
            <person name="Turgeon B."/>
            <person name="Goodwin S."/>
            <person name="Spatafora J."/>
            <person name="Crous P."/>
            <person name="Grigoriev I."/>
        </authorList>
    </citation>
    <scope>NUCLEOTIDE SEQUENCE</scope>
    <source>
        <strain evidence="5">CBS 133067</strain>
    </source>
</reference>
<keyword evidence="2" id="KW-0560">Oxidoreductase</keyword>
<dbReference type="OrthoDB" id="2129491at2759"/>
<dbReference type="PANTHER" id="PTHR43708:SF5">
    <property type="entry name" value="CONSERVED EXPRESSED OXIDOREDUCTASE (EUROFUNG)-RELATED"/>
    <property type="match status" value="1"/>
</dbReference>
<dbReference type="AlphaFoldDB" id="A0A9P4M3J2"/>
<evidence type="ECO:0000313" key="5">
    <source>
        <dbReference type="EMBL" id="KAF2095788.1"/>
    </source>
</evidence>
<name>A0A9P4M3J2_9PEZI</name>
<dbReference type="PANTHER" id="PTHR43708">
    <property type="entry name" value="CONSERVED EXPRESSED OXIDOREDUCTASE (EUROFUNG)"/>
    <property type="match status" value="1"/>
</dbReference>
<protein>
    <submittedName>
        <fullName evidence="5">NAD binding Rossmann fold oxidoreductase</fullName>
    </submittedName>
</protein>
<evidence type="ECO:0000259" key="3">
    <source>
        <dbReference type="Pfam" id="PF01408"/>
    </source>
</evidence>
<comment type="caution">
    <text evidence="5">The sequence shown here is derived from an EMBL/GenBank/DDBJ whole genome shotgun (WGS) entry which is preliminary data.</text>
</comment>
<dbReference type="Pfam" id="PF01408">
    <property type="entry name" value="GFO_IDH_MocA"/>
    <property type="match status" value="1"/>
</dbReference>
<dbReference type="InterPro" id="IPR000683">
    <property type="entry name" value="Gfo/Idh/MocA-like_OxRdtase_N"/>
</dbReference>
<keyword evidence="6" id="KW-1185">Reference proteome</keyword>
<dbReference type="InterPro" id="IPR004104">
    <property type="entry name" value="Gfo/Idh/MocA-like_OxRdtase_C"/>
</dbReference>
<dbReference type="GO" id="GO:0000166">
    <property type="term" value="F:nucleotide binding"/>
    <property type="evidence" value="ECO:0007669"/>
    <property type="project" value="InterPro"/>
</dbReference>
<feature type="domain" description="Gfo/Idh/MocA-like oxidoreductase C-terminal" evidence="4">
    <location>
        <begin position="140"/>
        <end position="355"/>
    </location>
</feature>
<proteinExistence type="inferred from homology"/>
<organism evidence="5 6">
    <name type="scientific">Rhizodiscina lignyota</name>
    <dbReference type="NCBI Taxonomy" id="1504668"/>
    <lineage>
        <taxon>Eukaryota</taxon>
        <taxon>Fungi</taxon>
        <taxon>Dikarya</taxon>
        <taxon>Ascomycota</taxon>
        <taxon>Pezizomycotina</taxon>
        <taxon>Dothideomycetes</taxon>
        <taxon>Pleosporomycetidae</taxon>
        <taxon>Aulographales</taxon>
        <taxon>Rhizodiscinaceae</taxon>
        <taxon>Rhizodiscina</taxon>
    </lineage>
</organism>
<accession>A0A9P4M3J2</accession>
<evidence type="ECO:0000259" key="4">
    <source>
        <dbReference type="Pfam" id="PF02894"/>
    </source>
</evidence>
<dbReference type="EMBL" id="ML978130">
    <property type="protein sequence ID" value="KAF2095788.1"/>
    <property type="molecule type" value="Genomic_DNA"/>
</dbReference>
<evidence type="ECO:0000313" key="6">
    <source>
        <dbReference type="Proteomes" id="UP000799772"/>
    </source>
</evidence>
<sequence length="357" mass="40208">MAALNPFRVGMIGYGLSAKIFHIPYIQAIPSFKLQAICQRNPSNDDDAAKDHPDVTIHRTPEELIKDSEVDVVIIGTPPVTHLTLTKQALEAGKHVVVEKPFCPTAAECDELIKCAKDNDKVLTVFQNRRWDTDFLTLVELLRHESLGRIVEFETHFDRWSPHAPQGWKGDQNPGQGVVYDLGSHLIDQVVNLFGMPKKITGFIHRQRQPPTDLEDSCTVLLHYNGMLAIVKASVMSLQLKQLRFKVRGDSGGYKKYHLDPQEPQLKAGMKLDHPHFGREPEEDYGILTVVDKDKEIVERRYPSLDPVTYLGFYKSLASALLGQSPVPVEAKDARDVIYLIELARKSAQEGRTLDVE</sequence>
<dbReference type="InterPro" id="IPR036291">
    <property type="entry name" value="NAD(P)-bd_dom_sf"/>
</dbReference>
<dbReference type="Gene3D" id="3.30.360.10">
    <property type="entry name" value="Dihydrodipicolinate Reductase, domain 2"/>
    <property type="match status" value="1"/>
</dbReference>
<evidence type="ECO:0000256" key="2">
    <source>
        <dbReference type="ARBA" id="ARBA00023002"/>
    </source>
</evidence>
<dbReference type="Gene3D" id="3.40.50.720">
    <property type="entry name" value="NAD(P)-binding Rossmann-like Domain"/>
    <property type="match status" value="1"/>
</dbReference>
<dbReference type="Pfam" id="PF02894">
    <property type="entry name" value="GFO_IDH_MocA_C"/>
    <property type="match status" value="1"/>
</dbReference>
<evidence type="ECO:0000256" key="1">
    <source>
        <dbReference type="ARBA" id="ARBA00010928"/>
    </source>
</evidence>
<gene>
    <name evidence="5" type="ORF">NA57DRAFT_43342</name>
</gene>
<dbReference type="SUPFAM" id="SSF51735">
    <property type="entry name" value="NAD(P)-binding Rossmann-fold domains"/>
    <property type="match status" value="1"/>
</dbReference>